<dbReference type="Pfam" id="PF13673">
    <property type="entry name" value="Acetyltransf_10"/>
    <property type="match status" value="1"/>
</dbReference>
<gene>
    <name evidence="4" type="ORF">H8S64_07380</name>
</gene>
<evidence type="ECO:0000313" key="4">
    <source>
        <dbReference type="EMBL" id="MBC5620914.1"/>
    </source>
</evidence>
<keyword evidence="1" id="KW-0808">Transferase</keyword>
<sequence length="289" mass="33544">MMIKGKKSIELIERCAEIWEAAVRATHHFVKESDIVFYRPYVRQNCDNLPLLLHHEGDEVVAFLGLDSTYIDMLFVHPDYRGKGIGRKLVQRAVDEYHAETLTVNEQNEQALGFYLKLGFEVQSRSALDGFGFPYPLLHMRLKNPRQRLVKVTGDKKAYLSLLLLADPSEEMVDRYLPDGEMFILERDGQVIGEAVVDAAGEIKNLAVAPNYQRQYFGRYILAALAEHYKDRFDYLWVGTSDYGTVYYEQYGFECDHVVKNFFTDNYPEPIIEDGRQCVDMVYLKRKIR</sequence>
<organism evidence="4 5">
    <name type="scientific">Butyricimonas hominis</name>
    <dbReference type="NCBI Taxonomy" id="2763032"/>
    <lineage>
        <taxon>Bacteria</taxon>
        <taxon>Pseudomonadati</taxon>
        <taxon>Bacteroidota</taxon>
        <taxon>Bacteroidia</taxon>
        <taxon>Bacteroidales</taxon>
        <taxon>Odoribacteraceae</taxon>
        <taxon>Butyricimonas</taxon>
    </lineage>
</organism>
<reference evidence="4 5" key="1">
    <citation type="submission" date="2020-08" db="EMBL/GenBank/DDBJ databases">
        <title>Genome public.</title>
        <authorList>
            <person name="Liu C."/>
            <person name="Sun Q."/>
        </authorList>
    </citation>
    <scope>NUCLEOTIDE SEQUENCE [LARGE SCALE GENOMIC DNA]</scope>
    <source>
        <strain evidence="4 5">NSJ-56</strain>
    </source>
</reference>
<dbReference type="SUPFAM" id="SSF55729">
    <property type="entry name" value="Acyl-CoA N-acyltransferases (Nat)"/>
    <property type="match status" value="2"/>
</dbReference>
<dbReference type="PROSITE" id="PS51186">
    <property type="entry name" value="GNAT"/>
    <property type="match status" value="2"/>
</dbReference>
<evidence type="ECO:0000313" key="5">
    <source>
        <dbReference type="Proteomes" id="UP000646484"/>
    </source>
</evidence>
<accession>A0ABR7CZ78</accession>
<feature type="domain" description="N-acetyltransferase" evidence="3">
    <location>
        <begin position="147"/>
        <end position="289"/>
    </location>
</feature>
<keyword evidence="5" id="KW-1185">Reference proteome</keyword>
<evidence type="ECO:0000259" key="3">
    <source>
        <dbReference type="PROSITE" id="PS51186"/>
    </source>
</evidence>
<evidence type="ECO:0000256" key="2">
    <source>
        <dbReference type="ARBA" id="ARBA00023315"/>
    </source>
</evidence>
<dbReference type="Gene3D" id="3.40.630.30">
    <property type="match status" value="2"/>
</dbReference>
<protein>
    <submittedName>
        <fullName evidence="4">GNAT family N-acetyltransferase</fullName>
    </submittedName>
</protein>
<dbReference type="EMBL" id="JACOOH010000003">
    <property type="protein sequence ID" value="MBC5620914.1"/>
    <property type="molecule type" value="Genomic_DNA"/>
</dbReference>
<name>A0ABR7CZ78_9BACT</name>
<dbReference type="PANTHER" id="PTHR43800:SF1">
    <property type="entry name" value="PEPTIDYL-LYSINE N-ACETYLTRANSFERASE YJAB"/>
    <property type="match status" value="1"/>
</dbReference>
<evidence type="ECO:0000256" key="1">
    <source>
        <dbReference type="ARBA" id="ARBA00022679"/>
    </source>
</evidence>
<keyword evidence="2" id="KW-0012">Acyltransferase</keyword>
<feature type="domain" description="N-acetyltransferase" evidence="3">
    <location>
        <begin position="1"/>
        <end position="145"/>
    </location>
</feature>
<dbReference type="InterPro" id="IPR016181">
    <property type="entry name" value="Acyl_CoA_acyltransferase"/>
</dbReference>
<dbReference type="Pfam" id="PF13508">
    <property type="entry name" value="Acetyltransf_7"/>
    <property type="match status" value="1"/>
</dbReference>
<dbReference type="CDD" id="cd04301">
    <property type="entry name" value="NAT_SF"/>
    <property type="match status" value="2"/>
</dbReference>
<dbReference type="Proteomes" id="UP000646484">
    <property type="component" value="Unassembled WGS sequence"/>
</dbReference>
<dbReference type="PANTHER" id="PTHR43800">
    <property type="entry name" value="PEPTIDYL-LYSINE N-ACETYLTRANSFERASE YJAB"/>
    <property type="match status" value="1"/>
</dbReference>
<proteinExistence type="predicted"/>
<comment type="caution">
    <text evidence="4">The sequence shown here is derived from an EMBL/GenBank/DDBJ whole genome shotgun (WGS) entry which is preliminary data.</text>
</comment>
<dbReference type="InterPro" id="IPR000182">
    <property type="entry name" value="GNAT_dom"/>
</dbReference>